<evidence type="ECO:0008006" key="5">
    <source>
        <dbReference type="Google" id="ProtNLM"/>
    </source>
</evidence>
<dbReference type="InterPro" id="IPR035976">
    <property type="entry name" value="Sushi/SCR/CCP_sf"/>
</dbReference>
<dbReference type="Gene3D" id="2.20.28.230">
    <property type="match status" value="1"/>
</dbReference>
<reference evidence="4" key="1">
    <citation type="submission" date="2024-04" db="EMBL/GenBank/DDBJ databases">
        <title>Salinicola lusitanus LLJ914,a marine bacterium isolated from the Okinawa Trough.</title>
        <authorList>
            <person name="Li J."/>
        </authorList>
    </citation>
    <scope>NUCLEOTIDE SEQUENCE [LARGE SCALE GENOMIC DNA]</scope>
</reference>
<evidence type="ECO:0000313" key="3">
    <source>
        <dbReference type="EMBL" id="KAK7895973.1"/>
    </source>
</evidence>
<evidence type="ECO:0000313" key="4">
    <source>
        <dbReference type="Proteomes" id="UP001460270"/>
    </source>
</evidence>
<dbReference type="EMBL" id="JBBPFD010000015">
    <property type="protein sequence ID" value="KAK7895973.1"/>
    <property type="molecule type" value="Genomic_DNA"/>
</dbReference>
<feature type="chain" id="PRO_5043833264" description="Sushi domain-containing protein" evidence="2">
    <location>
        <begin position="34"/>
        <end position="135"/>
    </location>
</feature>
<accession>A0AAW0NAB8</accession>
<feature type="signal peptide" evidence="2">
    <location>
        <begin position="1"/>
        <end position="33"/>
    </location>
</feature>
<comment type="caution">
    <text evidence="3">The sequence shown here is derived from an EMBL/GenBank/DDBJ whole genome shotgun (WGS) entry which is preliminary data.</text>
</comment>
<dbReference type="PANTHER" id="PTHR15060">
    <property type="entry name" value="INTERLEUKIN-15 RECEPTOR SUBUNIT ALPHA"/>
    <property type="match status" value="1"/>
</dbReference>
<organism evidence="3 4">
    <name type="scientific">Mugilogobius chulae</name>
    <name type="common">yellowstripe goby</name>
    <dbReference type="NCBI Taxonomy" id="88201"/>
    <lineage>
        <taxon>Eukaryota</taxon>
        <taxon>Metazoa</taxon>
        <taxon>Chordata</taxon>
        <taxon>Craniata</taxon>
        <taxon>Vertebrata</taxon>
        <taxon>Euteleostomi</taxon>
        <taxon>Actinopterygii</taxon>
        <taxon>Neopterygii</taxon>
        <taxon>Teleostei</taxon>
        <taxon>Neoteleostei</taxon>
        <taxon>Acanthomorphata</taxon>
        <taxon>Gobiaria</taxon>
        <taxon>Gobiiformes</taxon>
        <taxon>Gobioidei</taxon>
        <taxon>Gobiidae</taxon>
        <taxon>Gobionellinae</taxon>
        <taxon>Mugilogobius</taxon>
    </lineage>
</organism>
<keyword evidence="1" id="KW-1015">Disulfide bond</keyword>
<keyword evidence="2" id="KW-0732">Signal</keyword>
<name>A0AAW0NAB8_9GOBI</name>
<gene>
    <name evidence="3" type="ORF">WMY93_021298</name>
</gene>
<sequence length="135" mass="15104">MDPGMLLAPRPCVKRKVLTVVYLLLGLPYLSETDSSCPCGEIPPVLRTKNPDQNCSIGKYRYTCEDGYVRKAGTSNLIRCESNKWSNASLVCIENPLDPLKNKTTTTTTTTTTTKTKQQLLQLHQLQTLYLPLQL</sequence>
<keyword evidence="4" id="KW-1185">Reference proteome</keyword>
<dbReference type="GO" id="GO:0042010">
    <property type="term" value="F:interleukin-15 receptor activity"/>
    <property type="evidence" value="ECO:0007669"/>
    <property type="project" value="InterPro"/>
</dbReference>
<dbReference type="PANTHER" id="PTHR15060:SF0">
    <property type="entry name" value="INTERLEUKIN-15 RECEPTOR SUBUNIT ALPHA"/>
    <property type="match status" value="1"/>
</dbReference>
<evidence type="ECO:0000256" key="2">
    <source>
        <dbReference type="SAM" id="SignalP"/>
    </source>
</evidence>
<dbReference type="AlphaFoldDB" id="A0AAW0NAB8"/>
<evidence type="ECO:0000256" key="1">
    <source>
        <dbReference type="ARBA" id="ARBA00023157"/>
    </source>
</evidence>
<dbReference type="SUPFAM" id="SSF57535">
    <property type="entry name" value="Complement control module/SCR domain"/>
    <property type="match status" value="1"/>
</dbReference>
<dbReference type="InterPro" id="IPR042372">
    <property type="entry name" value="IL15RA"/>
</dbReference>
<proteinExistence type="predicted"/>
<protein>
    <recommendedName>
        <fullName evidence="5">Sushi domain-containing protein</fullName>
    </recommendedName>
</protein>
<dbReference type="Proteomes" id="UP001460270">
    <property type="component" value="Unassembled WGS sequence"/>
</dbReference>